<keyword evidence="1" id="KW-0812">Transmembrane</keyword>
<sequence>MTTDILLLLILPVGGLALGLGTLYFARRAH</sequence>
<dbReference type="Proteomes" id="UP001055125">
    <property type="component" value="Unassembled WGS sequence"/>
</dbReference>
<name>A0ABQ4S319_9HYPH</name>
<evidence type="ECO:0000313" key="3">
    <source>
        <dbReference type="Proteomes" id="UP001055125"/>
    </source>
</evidence>
<proteinExistence type="predicted"/>
<gene>
    <name evidence="2" type="ORF">OCOJLMKI_3396</name>
</gene>
<protein>
    <submittedName>
        <fullName evidence="2">Uncharacterized protein</fullName>
    </submittedName>
</protein>
<accession>A0ABQ4S319</accession>
<reference evidence="2" key="1">
    <citation type="journal article" date="2021" name="Front. Microbiol.">
        <title>Comprehensive Comparative Genomics and Phenotyping of Methylobacterium Species.</title>
        <authorList>
            <person name="Alessa O."/>
            <person name="Ogura Y."/>
            <person name="Fujitani Y."/>
            <person name="Takami H."/>
            <person name="Hayashi T."/>
            <person name="Sahin N."/>
            <person name="Tani A."/>
        </authorList>
    </citation>
    <scope>NUCLEOTIDE SEQUENCE</scope>
    <source>
        <strain evidence="2">DSM 19015</strain>
    </source>
</reference>
<dbReference type="EMBL" id="BPQP01000056">
    <property type="protein sequence ID" value="GJD96177.1"/>
    <property type="molecule type" value="Genomic_DNA"/>
</dbReference>
<organism evidence="2 3">
    <name type="scientific">Methylobacterium iners</name>
    <dbReference type="NCBI Taxonomy" id="418707"/>
    <lineage>
        <taxon>Bacteria</taxon>
        <taxon>Pseudomonadati</taxon>
        <taxon>Pseudomonadota</taxon>
        <taxon>Alphaproteobacteria</taxon>
        <taxon>Hyphomicrobiales</taxon>
        <taxon>Methylobacteriaceae</taxon>
        <taxon>Methylobacterium</taxon>
    </lineage>
</organism>
<keyword evidence="1" id="KW-1133">Transmembrane helix</keyword>
<comment type="caution">
    <text evidence="2">The sequence shown here is derived from an EMBL/GenBank/DDBJ whole genome shotgun (WGS) entry which is preliminary data.</text>
</comment>
<evidence type="ECO:0000313" key="2">
    <source>
        <dbReference type="EMBL" id="GJD96177.1"/>
    </source>
</evidence>
<evidence type="ECO:0000256" key="1">
    <source>
        <dbReference type="SAM" id="Phobius"/>
    </source>
</evidence>
<keyword evidence="1" id="KW-0472">Membrane</keyword>
<reference evidence="2" key="2">
    <citation type="submission" date="2021-08" db="EMBL/GenBank/DDBJ databases">
        <authorList>
            <person name="Tani A."/>
            <person name="Ola A."/>
            <person name="Ogura Y."/>
            <person name="Katsura K."/>
            <person name="Hayashi T."/>
        </authorList>
    </citation>
    <scope>NUCLEOTIDE SEQUENCE</scope>
    <source>
        <strain evidence="2">DSM 19015</strain>
    </source>
</reference>
<feature type="transmembrane region" description="Helical" evidence="1">
    <location>
        <begin position="6"/>
        <end position="26"/>
    </location>
</feature>
<keyword evidence="3" id="KW-1185">Reference proteome</keyword>